<evidence type="ECO:0000256" key="3">
    <source>
        <dbReference type="ARBA" id="ARBA00022989"/>
    </source>
</evidence>
<dbReference type="Pfam" id="PF00083">
    <property type="entry name" value="Sugar_tr"/>
    <property type="match status" value="1"/>
</dbReference>
<keyword evidence="3 5" id="KW-1133">Transmembrane helix</keyword>
<dbReference type="AlphaFoldDB" id="A0A166CPS5"/>
<keyword evidence="4 5" id="KW-0472">Membrane</keyword>
<protein>
    <submittedName>
        <fullName evidence="6">Uncharacterized protein</fullName>
    </submittedName>
</protein>
<gene>
    <name evidence="6" type="ORF">FIBSPDRAFT_752655</name>
</gene>
<feature type="transmembrane region" description="Helical" evidence="5">
    <location>
        <begin position="12"/>
        <end position="32"/>
    </location>
</feature>
<dbReference type="Proteomes" id="UP000076532">
    <property type="component" value="Unassembled WGS sequence"/>
</dbReference>
<dbReference type="Gene3D" id="1.20.1250.20">
    <property type="entry name" value="MFS general substrate transporter like domains"/>
    <property type="match status" value="1"/>
</dbReference>
<evidence type="ECO:0000256" key="5">
    <source>
        <dbReference type="SAM" id="Phobius"/>
    </source>
</evidence>
<dbReference type="InterPro" id="IPR050360">
    <property type="entry name" value="MFS_Sugar_Transporters"/>
</dbReference>
<dbReference type="GO" id="GO:0016020">
    <property type="term" value="C:membrane"/>
    <property type="evidence" value="ECO:0007669"/>
    <property type="project" value="UniProtKB-SubCell"/>
</dbReference>
<evidence type="ECO:0000256" key="2">
    <source>
        <dbReference type="ARBA" id="ARBA00022692"/>
    </source>
</evidence>
<evidence type="ECO:0000313" key="6">
    <source>
        <dbReference type="EMBL" id="KZP13883.1"/>
    </source>
</evidence>
<dbReference type="PANTHER" id="PTHR48022:SF31">
    <property type="entry name" value="HEXOSE TRANSPORTER"/>
    <property type="match status" value="1"/>
</dbReference>
<organism evidence="6 7">
    <name type="scientific">Athelia psychrophila</name>
    <dbReference type="NCBI Taxonomy" id="1759441"/>
    <lineage>
        <taxon>Eukaryota</taxon>
        <taxon>Fungi</taxon>
        <taxon>Dikarya</taxon>
        <taxon>Basidiomycota</taxon>
        <taxon>Agaricomycotina</taxon>
        <taxon>Agaricomycetes</taxon>
        <taxon>Agaricomycetidae</taxon>
        <taxon>Atheliales</taxon>
        <taxon>Atheliaceae</taxon>
        <taxon>Athelia</taxon>
    </lineage>
</organism>
<evidence type="ECO:0000256" key="4">
    <source>
        <dbReference type="ARBA" id="ARBA00023136"/>
    </source>
</evidence>
<dbReference type="SUPFAM" id="SSF103473">
    <property type="entry name" value="MFS general substrate transporter"/>
    <property type="match status" value="1"/>
</dbReference>
<evidence type="ECO:0000256" key="1">
    <source>
        <dbReference type="ARBA" id="ARBA00004141"/>
    </source>
</evidence>
<dbReference type="PANTHER" id="PTHR48022">
    <property type="entry name" value="PLASTIDIC GLUCOSE TRANSPORTER 4"/>
    <property type="match status" value="1"/>
</dbReference>
<proteinExistence type="predicted"/>
<keyword evidence="7" id="KW-1185">Reference proteome</keyword>
<keyword evidence="2 5" id="KW-0812">Transmembrane</keyword>
<name>A0A166CPS5_9AGAM</name>
<feature type="transmembrane region" description="Helical" evidence="5">
    <location>
        <begin position="52"/>
        <end position="75"/>
    </location>
</feature>
<evidence type="ECO:0000313" key="7">
    <source>
        <dbReference type="Proteomes" id="UP000076532"/>
    </source>
</evidence>
<reference evidence="6 7" key="1">
    <citation type="journal article" date="2016" name="Mol. Biol. Evol.">
        <title>Comparative Genomics of Early-Diverging Mushroom-Forming Fungi Provides Insights into the Origins of Lignocellulose Decay Capabilities.</title>
        <authorList>
            <person name="Nagy L.G."/>
            <person name="Riley R."/>
            <person name="Tritt A."/>
            <person name="Adam C."/>
            <person name="Daum C."/>
            <person name="Floudas D."/>
            <person name="Sun H."/>
            <person name="Yadav J.S."/>
            <person name="Pangilinan J."/>
            <person name="Larsson K.H."/>
            <person name="Matsuura K."/>
            <person name="Barry K."/>
            <person name="Labutti K."/>
            <person name="Kuo R."/>
            <person name="Ohm R.A."/>
            <person name="Bhattacharya S.S."/>
            <person name="Shirouzu T."/>
            <person name="Yoshinaga Y."/>
            <person name="Martin F.M."/>
            <person name="Grigoriev I.V."/>
            <person name="Hibbett D.S."/>
        </authorList>
    </citation>
    <scope>NUCLEOTIDE SEQUENCE [LARGE SCALE GENOMIC DNA]</scope>
    <source>
        <strain evidence="6 7">CBS 109695</strain>
    </source>
</reference>
<dbReference type="OrthoDB" id="6133115at2759"/>
<dbReference type="EMBL" id="KV417626">
    <property type="protein sequence ID" value="KZP13883.1"/>
    <property type="molecule type" value="Genomic_DNA"/>
</dbReference>
<sequence>MSKYGTGSTNKSAIYATVASIFLFQGAYSFGWTPLLHLHPPEVLNCSIRANGMGVFTFALNGVALMGVFAFPFAIADIGCKTYMINSTWDVLELVDIVWYWVETKGRTLEEIDAQLDGVKHSDAPDLEDTAYTEKVMQKGKEVLVGDEIEEVGK</sequence>
<comment type="subcellular location">
    <subcellularLocation>
        <location evidence="1">Membrane</location>
        <topology evidence="1">Multi-pass membrane protein</topology>
    </subcellularLocation>
</comment>
<dbReference type="GO" id="GO:0005351">
    <property type="term" value="F:carbohydrate:proton symporter activity"/>
    <property type="evidence" value="ECO:0007669"/>
    <property type="project" value="TreeGrafter"/>
</dbReference>
<dbReference type="STRING" id="436010.A0A166CPS5"/>
<accession>A0A166CPS5</accession>
<dbReference type="InterPro" id="IPR036259">
    <property type="entry name" value="MFS_trans_sf"/>
</dbReference>
<dbReference type="InterPro" id="IPR005828">
    <property type="entry name" value="MFS_sugar_transport-like"/>
</dbReference>